<feature type="compositionally biased region" description="Pro residues" evidence="1">
    <location>
        <begin position="188"/>
        <end position="197"/>
    </location>
</feature>
<dbReference type="RefSeq" id="XP_024717120.1">
    <property type="nucleotide sequence ID" value="XM_024868441.1"/>
</dbReference>
<feature type="compositionally biased region" description="Basic residues" evidence="1">
    <location>
        <begin position="307"/>
        <end position="319"/>
    </location>
</feature>
<dbReference type="InParanoid" id="A0A2T3AR64"/>
<feature type="domain" description="DUF7514" evidence="2">
    <location>
        <begin position="12"/>
        <end position="170"/>
    </location>
</feature>
<evidence type="ECO:0000313" key="4">
    <source>
        <dbReference type="Proteomes" id="UP000241818"/>
    </source>
</evidence>
<dbReference type="AlphaFoldDB" id="A0A2T3AR64"/>
<dbReference type="InterPro" id="IPR055936">
    <property type="entry name" value="DUF7514"/>
</dbReference>
<dbReference type="Proteomes" id="UP000241818">
    <property type="component" value="Unassembled WGS sequence"/>
</dbReference>
<reference evidence="3 4" key="1">
    <citation type="journal article" date="2018" name="New Phytol.">
        <title>Comparative genomics and transcriptomics depict ericoid mycorrhizal fungi as versatile saprotrophs and plant mutualists.</title>
        <authorList>
            <person name="Martino E."/>
            <person name="Morin E."/>
            <person name="Grelet G.A."/>
            <person name="Kuo A."/>
            <person name="Kohler A."/>
            <person name="Daghino S."/>
            <person name="Barry K.W."/>
            <person name="Cichocki N."/>
            <person name="Clum A."/>
            <person name="Dockter R.B."/>
            <person name="Hainaut M."/>
            <person name="Kuo R.C."/>
            <person name="LaButti K."/>
            <person name="Lindahl B.D."/>
            <person name="Lindquist E.A."/>
            <person name="Lipzen A."/>
            <person name="Khouja H.R."/>
            <person name="Magnuson J."/>
            <person name="Murat C."/>
            <person name="Ohm R.A."/>
            <person name="Singer S.W."/>
            <person name="Spatafora J.W."/>
            <person name="Wang M."/>
            <person name="Veneault-Fourrey C."/>
            <person name="Henrissat B."/>
            <person name="Grigoriev I.V."/>
            <person name="Martin F.M."/>
            <person name="Perotto S."/>
        </authorList>
    </citation>
    <scope>NUCLEOTIDE SEQUENCE [LARGE SCALE GENOMIC DNA]</scope>
    <source>
        <strain evidence="3 4">ATCC 22711</strain>
    </source>
</reference>
<proteinExistence type="predicted"/>
<dbReference type="Pfam" id="PF24355">
    <property type="entry name" value="DUF7514"/>
    <property type="match status" value="1"/>
</dbReference>
<gene>
    <name evidence="3" type="ORF">M430DRAFT_54092</name>
</gene>
<feature type="compositionally biased region" description="Basic and acidic residues" evidence="1">
    <location>
        <begin position="213"/>
        <end position="227"/>
    </location>
</feature>
<feature type="compositionally biased region" description="Basic and acidic residues" evidence="1">
    <location>
        <begin position="438"/>
        <end position="477"/>
    </location>
</feature>
<evidence type="ECO:0000259" key="2">
    <source>
        <dbReference type="Pfam" id="PF24355"/>
    </source>
</evidence>
<dbReference type="PANTHER" id="PTHR39611:SF2">
    <property type="entry name" value="HYDROXYPROLINE-RICH GLYCOPROTEIN DZ-HRGP"/>
    <property type="match status" value="1"/>
</dbReference>
<feature type="compositionally biased region" description="Basic and acidic residues" evidence="1">
    <location>
        <begin position="484"/>
        <end position="498"/>
    </location>
</feature>
<dbReference type="GeneID" id="36576522"/>
<feature type="compositionally biased region" description="Basic and acidic residues" evidence="1">
    <location>
        <begin position="383"/>
        <end position="399"/>
    </location>
</feature>
<organism evidence="3 4">
    <name type="scientific">Amorphotheca resinae ATCC 22711</name>
    <dbReference type="NCBI Taxonomy" id="857342"/>
    <lineage>
        <taxon>Eukaryota</taxon>
        <taxon>Fungi</taxon>
        <taxon>Dikarya</taxon>
        <taxon>Ascomycota</taxon>
        <taxon>Pezizomycotina</taxon>
        <taxon>Leotiomycetes</taxon>
        <taxon>Helotiales</taxon>
        <taxon>Amorphothecaceae</taxon>
        <taxon>Amorphotheca</taxon>
    </lineage>
</organism>
<protein>
    <recommendedName>
        <fullName evidence="2">DUF7514 domain-containing protein</fullName>
    </recommendedName>
</protein>
<feature type="compositionally biased region" description="Basic and acidic residues" evidence="1">
    <location>
        <begin position="512"/>
        <end position="545"/>
    </location>
</feature>
<name>A0A2T3AR64_AMORE</name>
<evidence type="ECO:0000313" key="3">
    <source>
        <dbReference type="EMBL" id="PSS08722.1"/>
    </source>
</evidence>
<evidence type="ECO:0000256" key="1">
    <source>
        <dbReference type="SAM" id="MobiDB-lite"/>
    </source>
</evidence>
<keyword evidence="4" id="KW-1185">Reference proteome</keyword>
<accession>A0A2T3AR64</accession>
<dbReference type="EMBL" id="KZ679018">
    <property type="protein sequence ID" value="PSS08722.1"/>
    <property type="molecule type" value="Genomic_DNA"/>
</dbReference>
<dbReference type="PANTHER" id="PTHR39611">
    <property type="entry name" value="HYDROXYPROLINE-RICH GLYCOPROTEIN DZ-HRGP-RELATED"/>
    <property type="match status" value="1"/>
</dbReference>
<dbReference type="OrthoDB" id="5420895at2759"/>
<sequence>MAQTVDPKAYYGYLFEANKQPTKVLDALLRGVANYISESVGDKDERCLTPAKLAAFYKAVGGNYDSLFVDVPHPSISWIYASIGCQHTLQPTTDCFTPPSIPALTAKGFVRWQSIEILLGPEEHVPFIQYAVANFGIKHPDTGESFPKELPKEAFPLKPDAEIEKWHTMCAEKLRQQATPPEEDEGPHPQPHPPPRPQVQTGYAHVRPSAYTTRERPDTRDFFEPKSRAGSRPIPYQHVSSTGIPVHPGMSSRPPSHRARHFFSPEAPESSRMSRSRRRSYPDTTSPITPAGDATSPHLEPPINHDHLRRHSHPRHARRGSYSSDASSEGDDPPSPPSPRNVNYVAGTARPRRSHPSREEPPPVRFAYPKPSFSPSVPASPESRSRTREERGRDEEVKRTSFPIPIDLSGKLSAPFLLGKRDQERGLPRNSSRGGKVSWKDLSDLPEMLRKGSKSSEEDRERERGRASRDEWEKDHGLGNGRSDYIRRERDRDRDRGQVRTSAYARPSSLEDIPRRDRDRGRERDPIGRDIDGRPFRDRDRDRRAMSPVRGVDGRYYSSGR</sequence>
<feature type="region of interest" description="Disordered" evidence="1">
    <location>
        <begin position="175"/>
        <end position="561"/>
    </location>
</feature>